<reference evidence="2" key="1">
    <citation type="submission" date="2018-02" db="EMBL/GenBank/DDBJ databases">
        <title>Rhizophora mucronata_Transcriptome.</title>
        <authorList>
            <person name="Meera S.P."/>
            <person name="Sreeshan A."/>
            <person name="Augustine A."/>
        </authorList>
    </citation>
    <scope>NUCLEOTIDE SEQUENCE</scope>
    <source>
        <tissue evidence="2">Leaf</tissue>
    </source>
</reference>
<keyword evidence="1" id="KW-1133">Transmembrane helix</keyword>
<proteinExistence type="predicted"/>
<sequence>MGLGRGRDGFLTAERRFDNERYLQCSLPNFIWAARFPSEHCCPATAPFVGHRPCPYPSLLTIDADFKLSKKEFILRVLALAWLSFFLYPWLAIKEKSL</sequence>
<dbReference type="EMBL" id="GGEC01012154">
    <property type="protein sequence ID" value="MBW92637.1"/>
    <property type="molecule type" value="Transcribed_RNA"/>
</dbReference>
<dbReference type="AlphaFoldDB" id="A0A2P2JGM9"/>
<organism evidence="2">
    <name type="scientific">Rhizophora mucronata</name>
    <name type="common">Asiatic mangrove</name>
    <dbReference type="NCBI Taxonomy" id="61149"/>
    <lineage>
        <taxon>Eukaryota</taxon>
        <taxon>Viridiplantae</taxon>
        <taxon>Streptophyta</taxon>
        <taxon>Embryophyta</taxon>
        <taxon>Tracheophyta</taxon>
        <taxon>Spermatophyta</taxon>
        <taxon>Magnoliopsida</taxon>
        <taxon>eudicotyledons</taxon>
        <taxon>Gunneridae</taxon>
        <taxon>Pentapetalae</taxon>
        <taxon>rosids</taxon>
        <taxon>fabids</taxon>
        <taxon>Malpighiales</taxon>
        <taxon>Rhizophoraceae</taxon>
        <taxon>Rhizophora</taxon>
    </lineage>
</organism>
<protein>
    <submittedName>
        <fullName evidence="2">Uncharacterized protein</fullName>
    </submittedName>
</protein>
<feature type="transmembrane region" description="Helical" evidence="1">
    <location>
        <begin position="73"/>
        <end position="93"/>
    </location>
</feature>
<evidence type="ECO:0000313" key="2">
    <source>
        <dbReference type="EMBL" id="MBW92637.1"/>
    </source>
</evidence>
<accession>A0A2P2JGM9</accession>
<evidence type="ECO:0000256" key="1">
    <source>
        <dbReference type="SAM" id="Phobius"/>
    </source>
</evidence>
<keyword evidence="1" id="KW-0812">Transmembrane</keyword>
<name>A0A2P2JGM9_RHIMU</name>
<keyword evidence="1" id="KW-0472">Membrane</keyword>